<protein>
    <submittedName>
        <fullName evidence="1">(northern house mosquito) hypothetical protein</fullName>
    </submittedName>
</protein>
<name>A0A8D8A5C8_CULPI</name>
<dbReference type="EMBL" id="HBUE01013632">
    <property type="protein sequence ID" value="CAG6449642.1"/>
    <property type="molecule type" value="Transcribed_RNA"/>
</dbReference>
<dbReference type="AlphaFoldDB" id="A0A8D8A5C8"/>
<reference evidence="1" key="1">
    <citation type="submission" date="2021-05" db="EMBL/GenBank/DDBJ databases">
        <authorList>
            <person name="Alioto T."/>
            <person name="Alioto T."/>
            <person name="Gomez Garrido J."/>
        </authorList>
    </citation>
    <scope>NUCLEOTIDE SEQUENCE</scope>
</reference>
<organism evidence="1">
    <name type="scientific">Culex pipiens</name>
    <name type="common">House mosquito</name>
    <dbReference type="NCBI Taxonomy" id="7175"/>
    <lineage>
        <taxon>Eukaryota</taxon>
        <taxon>Metazoa</taxon>
        <taxon>Ecdysozoa</taxon>
        <taxon>Arthropoda</taxon>
        <taxon>Hexapoda</taxon>
        <taxon>Insecta</taxon>
        <taxon>Pterygota</taxon>
        <taxon>Neoptera</taxon>
        <taxon>Endopterygota</taxon>
        <taxon>Diptera</taxon>
        <taxon>Nematocera</taxon>
        <taxon>Culicoidea</taxon>
        <taxon>Culicidae</taxon>
        <taxon>Culicinae</taxon>
        <taxon>Culicini</taxon>
        <taxon>Culex</taxon>
        <taxon>Culex</taxon>
    </lineage>
</organism>
<sequence>MRFWSWFDVQRRVFLEWGVRDCFAENRSLSRSCFRWFESCRSVLAVRLDLGGRLSAKEDEAELLIQTPFSLELFSPEKAPAVNSFALLGIVTLSFENHVNSGLQFCSPGHRSAWRTVFLAISLLPEVAQVVPVKWVRRRKESQNRGFEVRINSCSGCAGRCYRVQRPVQIGKEVVFVEQGHGDVRAGSVQNRKVFLQHNAI</sequence>
<dbReference type="EMBL" id="HBUE01013634">
    <property type="protein sequence ID" value="CAG6449644.1"/>
    <property type="molecule type" value="Transcribed_RNA"/>
</dbReference>
<accession>A0A8D8A5C8</accession>
<proteinExistence type="predicted"/>
<evidence type="ECO:0000313" key="1">
    <source>
        <dbReference type="EMBL" id="CAG6449644.1"/>
    </source>
</evidence>